<evidence type="ECO:0000313" key="7">
    <source>
        <dbReference type="EMBL" id="KAJ5179661.1"/>
    </source>
</evidence>
<dbReference type="InterPro" id="IPR013083">
    <property type="entry name" value="Znf_RING/FYVE/PHD"/>
</dbReference>
<reference evidence="7" key="1">
    <citation type="submission" date="2022-11" db="EMBL/GenBank/DDBJ databases">
        <authorList>
            <person name="Petersen C."/>
        </authorList>
    </citation>
    <scope>NUCLEOTIDE SEQUENCE</scope>
    <source>
        <strain evidence="7">IBT 21917</strain>
    </source>
</reference>
<evidence type="ECO:0000313" key="8">
    <source>
        <dbReference type="Proteomes" id="UP001146351"/>
    </source>
</evidence>
<dbReference type="SUPFAM" id="SSF57903">
    <property type="entry name" value="FYVE/PHD zinc finger"/>
    <property type="match status" value="1"/>
</dbReference>
<dbReference type="PROSITE" id="PS51184">
    <property type="entry name" value="JMJC"/>
    <property type="match status" value="1"/>
</dbReference>
<dbReference type="AlphaFoldDB" id="A0A9W9IM60"/>
<evidence type="ECO:0000256" key="1">
    <source>
        <dbReference type="ARBA" id="ARBA00004123"/>
    </source>
</evidence>
<evidence type="ECO:0000256" key="2">
    <source>
        <dbReference type="ARBA" id="ARBA00023015"/>
    </source>
</evidence>
<feature type="region of interest" description="Disordered" evidence="5">
    <location>
        <begin position="540"/>
        <end position="571"/>
    </location>
</feature>
<feature type="compositionally biased region" description="Polar residues" evidence="5">
    <location>
        <begin position="711"/>
        <end position="724"/>
    </location>
</feature>
<feature type="domain" description="JmjC" evidence="6">
    <location>
        <begin position="165"/>
        <end position="344"/>
    </location>
</feature>
<dbReference type="EMBL" id="JAPQKO010000002">
    <property type="protein sequence ID" value="KAJ5179661.1"/>
    <property type="molecule type" value="Genomic_DNA"/>
</dbReference>
<organism evidence="7 8">
    <name type="scientific">Penicillium capsulatum</name>
    <dbReference type="NCBI Taxonomy" id="69766"/>
    <lineage>
        <taxon>Eukaryota</taxon>
        <taxon>Fungi</taxon>
        <taxon>Dikarya</taxon>
        <taxon>Ascomycota</taxon>
        <taxon>Pezizomycotina</taxon>
        <taxon>Eurotiomycetes</taxon>
        <taxon>Eurotiomycetidae</taxon>
        <taxon>Eurotiales</taxon>
        <taxon>Aspergillaceae</taxon>
        <taxon>Penicillium</taxon>
    </lineage>
</organism>
<comment type="caution">
    <text evidence="7">The sequence shown here is derived from an EMBL/GenBank/DDBJ whole genome shotgun (WGS) entry which is preliminary data.</text>
</comment>
<evidence type="ECO:0000256" key="3">
    <source>
        <dbReference type="ARBA" id="ARBA00023163"/>
    </source>
</evidence>
<feature type="compositionally biased region" description="Polar residues" evidence="5">
    <location>
        <begin position="743"/>
        <end position="752"/>
    </location>
</feature>
<keyword evidence="4" id="KW-0539">Nucleus</keyword>
<dbReference type="Gene3D" id="2.60.120.650">
    <property type="entry name" value="Cupin"/>
    <property type="match status" value="1"/>
</dbReference>
<gene>
    <name evidence="7" type="ORF">N7492_002871</name>
</gene>
<reference evidence="7" key="2">
    <citation type="journal article" date="2023" name="IMA Fungus">
        <title>Comparative genomic study of the Penicillium genus elucidates a diverse pangenome and 15 lateral gene transfer events.</title>
        <authorList>
            <person name="Petersen C."/>
            <person name="Sorensen T."/>
            <person name="Nielsen M.R."/>
            <person name="Sondergaard T.E."/>
            <person name="Sorensen J.L."/>
            <person name="Fitzpatrick D.A."/>
            <person name="Frisvad J.C."/>
            <person name="Nielsen K.L."/>
        </authorList>
    </citation>
    <scope>NUCLEOTIDE SEQUENCE</scope>
    <source>
        <strain evidence="7">IBT 21917</strain>
    </source>
</reference>
<evidence type="ECO:0000256" key="5">
    <source>
        <dbReference type="SAM" id="MobiDB-lite"/>
    </source>
</evidence>
<dbReference type="GO" id="GO:0005634">
    <property type="term" value="C:nucleus"/>
    <property type="evidence" value="ECO:0007669"/>
    <property type="project" value="UniProtKB-SubCell"/>
</dbReference>
<proteinExistence type="predicted"/>
<accession>A0A9W9IM60</accession>
<sequence length="752" mass="85740">MGRSKFEPFPPHLDVAQVVESTPSFEFATRITCDAIDDSSPEDFQRLIYLNVVVLGLPLVIEGFQERLDKSLFSKDWLRETYATKVENARDLVKNTNLSLTIGHYLTKLPLLTRQMDSYTYQQPSRQRIYLKDIDCPPEWHEALRDLIPPNLFYLNRSPKTFHGPGSQMSNNVDHHTTHEGVPIAEVGDLMSCLPPDIRAENLMCYIGHEGTYTPAHQEMCASLGQNIMVDASDGSPEDGEPTRPGSSVWLMTATKDRRVVSEYWSSMLGHDIGLENHFAQLNAWRAAPFTTYVVEQRPGDLILVWNRGTRTIKVAWNRTTVDTLKLAMLEALPHARMLCRDEQYKNKSIIYHSLEWYSELLRQASDMAHPEVVQLCRGFEKLFDLFTDVLLSESFSQTLAPEKAVEFIKFDGNVTCSYCRCNIFNRFLTCPWCCDSEGSDAYDICMDCYVLGRSCACISNLKWVEQYPWKELEEKYSKWRRQLIALDPEDKKRKSRFPVLLAARSQLGRKTTAEICQEQLALRPWSDCTKPVLSKRKAAKSEAVSESDNDRRARKRRRNVRAQGQPEQNGTCHFCSSTEPGWKMAQCTSCNTQYCYSSLFRAFDILPQVPMERPHWVCPRCRKICNCVACAGNPTIEAYQPYHVLLGHDTRKIADPRSVESLVNLRQSNRKLLERLGHTTQDRLQKRVAETAERRLRMLEEHQIDVDSVDASSSTNSPTKTHGNNGGIPVDPALELDGSMGAQPTPTEGTE</sequence>
<protein>
    <recommendedName>
        <fullName evidence="6">JmjC domain-containing protein</fullName>
    </recommendedName>
</protein>
<keyword evidence="8" id="KW-1185">Reference proteome</keyword>
<evidence type="ECO:0000259" key="6">
    <source>
        <dbReference type="PROSITE" id="PS51184"/>
    </source>
</evidence>
<dbReference type="SUPFAM" id="SSF51197">
    <property type="entry name" value="Clavaminate synthase-like"/>
    <property type="match status" value="1"/>
</dbReference>
<dbReference type="OrthoDB" id="298344at2759"/>
<feature type="region of interest" description="Disordered" evidence="5">
    <location>
        <begin position="702"/>
        <end position="752"/>
    </location>
</feature>
<keyword evidence="2" id="KW-0805">Transcription regulation</keyword>
<dbReference type="Proteomes" id="UP001146351">
    <property type="component" value="Unassembled WGS sequence"/>
</dbReference>
<dbReference type="InterPro" id="IPR011011">
    <property type="entry name" value="Znf_FYVE_PHD"/>
</dbReference>
<comment type="subcellular location">
    <subcellularLocation>
        <location evidence="1">Nucleus</location>
    </subcellularLocation>
</comment>
<dbReference type="SMART" id="SM00558">
    <property type="entry name" value="JmjC"/>
    <property type="match status" value="1"/>
</dbReference>
<keyword evidence="3" id="KW-0804">Transcription</keyword>
<dbReference type="InterPro" id="IPR003347">
    <property type="entry name" value="JmjC_dom"/>
</dbReference>
<dbReference type="Pfam" id="PF10497">
    <property type="entry name" value="zf-4CXXC_R1"/>
    <property type="match status" value="1"/>
</dbReference>
<dbReference type="InterPro" id="IPR018866">
    <property type="entry name" value="Znf-4CXXC_R1"/>
</dbReference>
<name>A0A9W9IM60_9EURO</name>
<dbReference type="Gene3D" id="3.30.40.10">
    <property type="entry name" value="Zinc/RING finger domain, C3HC4 (zinc finger)"/>
    <property type="match status" value="1"/>
</dbReference>
<evidence type="ECO:0000256" key="4">
    <source>
        <dbReference type="ARBA" id="ARBA00023242"/>
    </source>
</evidence>